<proteinExistence type="predicted"/>
<name>A0A918Z2X1_9ACTN</name>
<reference evidence="1" key="2">
    <citation type="submission" date="2020-09" db="EMBL/GenBank/DDBJ databases">
        <authorList>
            <person name="Sun Q."/>
            <person name="Zhou Y."/>
        </authorList>
    </citation>
    <scope>NUCLEOTIDE SEQUENCE</scope>
    <source>
        <strain evidence="1">CGMCC 4.7403</strain>
    </source>
</reference>
<dbReference type="Proteomes" id="UP000603227">
    <property type="component" value="Unassembled WGS sequence"/>
</dbReference>
<evidence type="ECO:0000313" key="1">
    <source>
        <dbReference type="EMBL" id="GHE34731.1"/>
    </source>
</evidence>
<reference evidence="1" key="1">
    <citation type="journal article" date="2014" name="Int. J. Syst. Evol. Microbiol.">
        <title>Complete genome sequence of Corynebacterium casei LMG S-19264T (=DSM 44701T), isolated from a smear-ripened cheese.</title>
        <authorList>
            <consortium name="US DOE Joint Genome Institute (JGI-PGF)"/>
            <person name="Walter F."/>
            <person name="Albersmeier A."/>
            <person name="Kalinowski J."/>
            <person name="Ruckert C."/>
        </authorList>
    </citation>
    <scope>NUCLEOTIDE SEQUENCE</scope>
    <source>
        <strain evidence="1">CGMCC 4.7403</strain>
    </source>
</reference>
<comment type="caution">
    <text evidence="1">The sequence shown here is derived from an EMBL/GenBank/DDBJ whole genome shotgun (WGS) entry which is preliminary data.</text>
</comment>
<organism evidence="1 2">
    <name type="scientific">Streptomyces capitiformicae</name>
    <dbReference type="NCBI Taxonomy" id="2014920"/>
    <lineage>
        <taxon>Bacteria</taxon>
        <taxon>Bacillati</taxon>
        <taxon>Actinomycetota</taxon>
        <taxon>Actinomycetes</taxon>
        <taxon>Kitasatosporales</taxon>
        <taxon>Streptomycetaceae</taxon>
        <taxon>Streptomyces</taxon>
    </lineage>
</organism>
<dbReference type="RefSeq" id="WP_189784903.1">
    <property type="nucleotide sequence ID" value="NZ_BNAT01000019.1"/>
</dbReference>
<gene>
    <name evidence="1" type="ORF">GCM10017771_52490</name>
</gene>
<protein>
    <submittedName>
        <fullName evidence="1">Uncharacterized protein</fullName>
    </submittedName>
</protein>
<sequence length="79" mass="8637">MAAPREATDAGMMTGEAQLRQAVCDVPYLAMSFLYVLLAVGDIILRVELQLSTSTIHDHKQCGSREGVHQTQKIVDHVA</sequence>
<evidence type="ECO:0000313" key="2">
    <source>
        <dbReference type="Proteomes" id="UP000603227"/>
    </source>
</evidence>
<keyword evidence="2" id="KW-1185">Reference proteome</keyword>
<dbReference type="EMBL" id="BNAT01000019">
    <property type="protein sequence ID" value="GHE34731.1"/>
    <property type="molecule type" value="Genomic_DNA"/>
</dbReference>
<dbReference type="AlphaFoldDB" id="A0A918Z2X1"/>
<accession>A0A918Z2X1</accession>